<evidence type="ECO:0000313" key="2">
    <source>
        <dbReference type="EMBL" id="KAK7034952.1"/>
    </source>
</evidence>
<organism evidence="2 3">
    <name type="scientific">Favolaschia claudopus</name>
    <dbReference type="NCBI Taxonomy" id="2862362"/>
    <lineage>
        <taxon>Eukaryota</taxon>
        <taxon>Fungi</taxon>
        <taxon>Dikarya</taxon>
        <taxon>Basidiomycota</taxon>
        <taxon>Agaricomycotina</taxon>
        <taxon>Agaricomycetes</taxon>
        <taxon>Agaricomycetidae</taxon>
        <taxon>Agaricales</taxon>
        <taxon>Marasmiineae</taxon>
        <taxon>Mycenaceae</taxon>
        <taxon>Favolaschia</taxon>
    </lineage>
</organism>
<evidence type="ECO:0000313" key="3">
    <source>
        <dbReference type="Proteomes" id="UP001362999"/>
    </source>
</evidence>
<comment type="caution">
    <text evidence="2">The sequence shown here is derived from an EMBL/GenBank/DDBJ whole genome shotgun (WGS) entry which is preliminary data.</text>
</comment>
<gene>
    <name evidence="2" type="ORF">R3P38DRAFT_3184428</name>
</gene>
<proteinExistence type="predicted"/>
<reference evidence="2 3" key="1">
    <citation type="journal article" date="2024" name="J Genomics">
        <title>Draft genome sequencing and assembly of Favolaschia claudopus CIRM-BRFM 2984 isolated from oak limbs.</title>
        <authorList>
            <person name="Navarro D."/>
            <person name="Drula E."/>
            <person name="Chaduli D."/>
            <person name="Cazenave R."/>
            <person name="Ahrendt S."/>
            <person name="Wang J."/>
            <person name="Lipzen A."/>
            <person name="Daum C."/>
            <person name="Barry K."/>
            <person name="Grigoriev I.V."/>
            <person name="Favel A."/>
            <person name="Rosso M.N."/>
            <person name="Martin F."/>
        </authorList>
    </citation>
    <scope>NUCLEOTIDE SEQUENCE [LARGE SCALE GENOMIC DNA]</scope>
    <source>
        <strain evidence="2 3">CIRM-BRFM 2984</strain>
    </source>
</reference>
<feature type="compositionally biased region" description="Polar residues" evidence="1">
    <location>
        <begin position="153"/>
        <end position="164"/>
    </location>
</feature>
<evidence type="ECO:0000256" key="1">
    <source>
        <dbReference type="SAM" id="MobiDB-lite"/>
    </source>
</evidence>
<protein>
    <submittedName>
        <fullName evidence="2">Uncharacterized protein</fullName>
    </submittedName>
</protein>
<name>A0AAW0C9J5_9AGAR</name>
<feature type="region of interest" description="Disordered" evidence="1">
    <location>
        <begin position="130"/>
        <end position="208"/>
    </location>
</feature>
<dbReference type="Proteomes" id="UP001362999">
    <property type="component" value="Unassembled WGS sequence"/>
</dbReference>
<feature type="region of interest" description="Disordered" evidence="1">
    <location>
        <begin position="78"/>
        <end position="99"/>
    </location>
</feature>
<keyword evidence="3" id="KW-1185">Reference proteome</keyword>
<accession>A0AAW0C9J5</accession>
<dbReference type="AlphaFoldDB" id="A0AAW0C9J5"/>
<sequence>MPANIAAGITPHSFSFLPLPLIAPASDPDPDASAWPNHVPCRTAPISQAQLSKFWETIASGGVPAPCQSARSARISQRKYRKSDYYHSPSKVPAGPRHPIPDRLDIDVFAGAAGSPFDIDTVEIKAQPVHADSLAGEPRAGRSTSDEEVLSVFQPSSTSSGLVETTTNNNTGGDDYNEDRDNGGEDSYDDAQGDWFKRKENTPWILPPRTKPVFHVEATEW</sequence>
<dbReference type="EMBL" id="JAWWNJ010000020">
    <property type="protein sequence ID" value="KAK7034952.1"/>
    <property type="molecule type" value="Genomic_DNA"/>
</dbReference>